<comment type="caution">
    <text evidence="2">The sequence shown here is derived from an EMBL/GenBank/DDBJ whole genome shotgun (WGS) entry which is preliminary data.</text>
</comment>
<feature type="compositionally biased region" description="Basic residues" evidence="1">
    <location>
        <begin position="1"/>
        <end position="10"/>
    </location>
</feature>
<evidence type="ECO:0000256" key="1">
    <source>
        <dbReference type="SAM" id="MobiDB-lite"/>
    </source>
</evidence>
<feature type="region of interest" description="Disordered" evidence="1">
    <location>
        <begin position="1"/>
        <end position="43"/>
    </location>
</feature>
<name>A0A6G1D289_9ORYZ</name>
<evidence type="ECO:0000313" key="2">
    <source>
        <dbReference type="EMBL" id="KAF0906520.1"/>
    </source>
</evidence>
<organism evidence="2 3">
    <name type="scientific">Oryza meyeriana var. granulata</name>
    <dbReference type="NCBI Taxonomy" id="110450"/>
    <lineage>
        <taxon>Eukaryota</taxon>
        <taxon>Viridiplantae</taxon>
        <taxon>Streptophyta</taxon>
        <taxon>Embryophyta</taxon>
        <taxon>Tracheophyta</taxon>
        <taxon>Spermatophyta</taxon>
        <taxon>Magnoliopsida</taxon>
        <taxon>Liliopsida</taxon>
        <taxon>Poales</taxon>
        <taxon>Poaceae</taxon>
        <taxon>BOP clade</taxon>
        <taxon>Oryzoideae</taxon>
        <taxon>Oryzeae</taxon>
        <taxon>Oryzinae</taxon>
        <taxon>Oryza</taxon>
        <taxon>Oryza meyeriana</taxon>
    </lineage>
</organism>
<keyword evidence="3" id="KW-1185">Reference proteome</keyword>
<sequence>MSQRPRKRARTTSPRSPPSSWQDFPWTSPVRSSAAFRPTPTGLRRHVPLMALVRAGAPHAATAAVLYFTDGS</sequence>
<protein>
    <submittedName>
        <fullName evidence="2">Uncharacterized protein</fullName>
    </submittedName>
</protein>
<gene>
    <name evidence="2" type="ORF">E2562_011502</name>
</gene>
<dbReference type="EMBL" id="SPHZ02000007">
    <property type="protein sequence ID" value="KAF0906520.1"/>
    <property type="molecule type" value="Genomic_DNA"/>
</dbReference>
<evidence type="ECO:0000313" key="3">
    <source>
        <dbReference type="Proteomes" id="UP000479710"/>
    </source>
</evidence>
<accession>A0A6G1D289</accession>
<dbReference type="AlphaFoldDB" id="A0A6G1D289"/>
<feature type="compositionally biased region" description="Low complexity" evidence="1">
    <location>
        <begin position="11"/>
        <end position="20"/>
    </location>
</feature>
<proteinExistence type="predicted"/>
<dbReference type="Proteomes" id="UP000479710">
    <property type="component" value="Unassembled WGS sequence"/>
</dbReference>
<reference evidence="2 3" key="1">
    <citation type="submission" date="2019-11" db="EMBL/GenBank/DDBJ databases">
        <title>Whole genome sequence of Oryza granulata.</title>
        <authorList>
            <person name="Li W."/>
        </authorList>
    </citation>
    <scope>NUCLEOTIDE SEQUENCE [LARGE SCALE GENOMIC DNA]</scope>
    <source>
        <strain evidence="3">cv. Menghai</strain>
        <tissue evidence="2">Leaf</tissue>
    </source>
</reference>